<evidence type="ECO:0000313" key="3">
    <source>
        <dbReference type="Proteomes" id="UP001307889"/>
    </source>
</evidence>
<proteinExistence type="predicted"/>
<reference evidence="2 3" key="1">
    <citation type="submission" date="2023-09" db="EMBL/GenBank/DDBJ databases">
        <title>Nesidiocoris tenuis whole genome shotgun sequence.</title>
        <authorList>
            <person name="Shibata T."/>
            <person name="Shimoda M."/>
            <person name="Kobayashi T."/>
            <person name="Uehara T."/>
        </authorList>
    </citation>
    <scope>NUCLEOTIDE SEQUENCE [LARGE SCALE GENOMIC DNA]</scope>
    <source>
        <strain evidence="2 3">Japan</strain>
    </source>
</reference>
<dbReference type="Proteomes" id="UP001307889">
    <property type="component" value="Chromosome 9"/>
</dbReference>
<keyword evidence="3" id="KW-1185">Reference proteome</keyword>
<name>A0ABN7B2C6_9HEMI</name>
<gene>
    <name evidence="2" type="ORF">NTJ_11390</name>
</gene>
<accession>A0ABN7B2C6</accession>
<evidence type="ECO:0000313" key="2">
    <source>
        <dbReference type="EMBL" id="BES98575.1"/>
    </source>
</evidence>
<organism evidence="2 3">
    <name type="scientific">Nesidiocoris tenuis</name>
    <dbReference type="NCBI Taxonomy" id="355587"/>
    <lineage>
        <taxon>Eukaryota</taxon>
        <taxon>Metazoa</taxon>
        <taxon>Ecdysozoa</taxon>
        <taxon>Arthropoda</taxon>
        <taxon>Hexapoda</taxon>
        <taxon>Insecta</taxon>
        <taxon>Pterygota</taxon>
        <taxon>Neoptera</taxon>
        <taxon>Paraneoptera</taxon>
        <taxon>Hemiptera</taxon>
        <taxon>Heteroptera</taxon>
        <taxon>Panheteroptera</taxon>
        <taxon>Cimicomorpha</taxon>
        <taxon>Miridae</taxon>
        <taxon>Dicyphina</taxon>
        <taxon>Nesidiocoris</taxon>
    </lineage>
</organism>
<evidence type="ECO:0000256" key="1">
    <source>
        <dbReference type="SAM" id="MobiDB-lite"/>
    </source>
</evidence>
<feature type="region of interest" description="Disordered" evidence="1">
    <location>
        <begin position="1"/>
        <end position="39"/>
    </location>
</feature>
<sequence>MAAKGSEVSGSGIGGRRWRSGNIARLKPPGDARNSRQLSAPFRSARSALRLCDEGITSDRAAFASRRKRKAGSGYLCSPIRDATFIRDGMVPPRRREGQTQYFRDILFRYFADIILRKLEAEEKREEPLTQFFVLNQLNEKT</sequence>
<protein>
    <submittedName>
        <fullName evidence="2">Uncharacterized protein</fullName>
    </submittedName>
</protein>
<dbReference type="EMBL" id="AP028917">
    <property type="protein sequence ID" value="BES98575.1"/>
    <property type="molecule type" value="Genomic_DNA"/>
</dbReference>